<accession>A0A414PU09</accession>
<sequence length="175" mass="19879">MEKHLLKNGKELTIRLAKAEEAQEFLNYVNQCGKETDFLSFGKEGIGLNVEEEKKYFESFTDKNFMLVALVDNKIVGSCSLRTNESRMRLKHIGVLGITILKDYWGIGIGKSLILSAIEKGKKSGLTRIELLTRVDNEKAISLYKKLGFEIEGQLKNTVYIDGKYFDNYIMGLII</sequence>
<protein>
    <submittedName>
        <fullName evidence="2">N-acetyltransferase</fullName>
    </submittedName>
</protein>
<organism evidence="2 3">
    <name type="scientific">Fusobacterium mortiferum</name>
    <dbReference type="NCBI Taxonomy" id="850"/>
    <lineage>
        <taxon>Bacteria</taxon>
        <taxon>Fusobacteriati</taxon>
        <taxon>Fusobacteriota</taxon>
        <taxon>Fusobacteriia</taxon>
        <taxon>Fusobacteriales</taxon>
        <taxon>Fusobacteriaceae</taxon>
        <taxon>Fusobacterium</taxon>
    </lineage>
</organism>
<dbReference type="GO" id="GO:0016747">
    <property type="term" value="F:acyltransferase activity, transferring groups other than amino-acyl groups"/>
    <property type="evidence" value="ECO:0007669"/>
    <property type="project" value="InterPro"/>
</dbReference>
<dbReference type="PANTHER" id="PTHR43415">
    <property type="entry name" value="SPERMIDINE N(1)-ACETYLTRANSFERASE"/>
    <property type="match status" value="1"/>
</dbReference>
<dbReference type="PROSITE" id="PS51186">
    <property type="entry name" value="GNAT"/>
    <property type="match status" value="1"/>
</dbReference>
<dbReference type="Proteomes" id="UP000284676">
    <property type="component" value="Unassembled WGS sequence"/>
</dbReference>
<keyword evidence="2" id="KW-0808">Transferase</keyword>
<proteinExistence type="predicted"/>
<dbReference type="InterPro" id="IPR016181">
    <property type="entry name" value="Acyl_CoA_acyltransferase"/>
</dbReference>
<dbReference type="EMBL" id="QRHL01000011">
    <property type="protein sequence ID" value="RHF71990.1"/>
    <property type="molecule type" value="Genomic_DNA"/>
</dbReference>
<evidence type="ECO:0000313" key="3">
    <source>
        <dbReference type="Proteomes" id="UP000284676"/>
    </source>
</evidence>
<gene>
    <name evidence="2" type="ORF">DW663_07675</name>
</gene>
<feature type="domain" description="N-acetyltransferase" evidence="1">
    <location>
        <begin position="12"/>
        <end position="175"/>
    </location>
</feature>
<dbReference type="CDD" id="cd04301">
    <property type="entry name" value="NAT_SF"/>
    <property type="match status" value="1"/>
</dbReference>
<dbReference type="RefSeq" id="WP_118127560.1">
    <property type="nucleotide sequence ID" value="NZ_DAWDOM010000006.1"/>
</dbReference>
<reference evidence="2 3" key="1">
    <citation type="submission" date="2018-08" db="EMBL/GenBank/DDBJ databases">
        <title>A genome reference for cultivated species of the human gut microbiota.</title>
        <authorList>
            <person name="Zou Y."/>
            <person name="Xue W."/>
            <person name="Luo G."/>
        </authorList>
    </citation>
    <scope>NUCLEOTIDE SEQUENCE [LARGE SCALE GENOMIC DNA]</scope>
    <source>
        <strain evidence="2 3">AM25-1</strain>
    </source>
</reference>
<dbReference type="AlphaFoldDB" id="A0A414PU09"/>
<name>A0A414PU09_FUSMR</name>
<dbReference type="Gene3D" id="3.40.630.30">
    <property type="match status" value="1"/>
</dbReference>
<evidence type="ECO:0000313" key="2">
    <source>
        <dbReference type="EMBL" id="RHF71990.1"/>
    </source>
</evidence>
<evidence type="ECO:0000259" key="1">
    <source>
        <dbReference type="PROSITE" id="PS51186"/>
    </source>
</evidence>
<dbReference type="Pfam" id="PF00583">
    <property type="entry name" value="Acetyltransf_1"/>
    <property type="match status" value="1"/>
</dbReference>
<dbReference type="PANTHER" id="PTHR43415:SF3">
    <property type="entry name" value="GNAT-FAMILY ACETYLTRANSFERASE"/>
    <property type="match status" value="1"/>
</dbReference>
<comment type="caution">
    <text evidence="2">The sequence shown here is derived from an EMBL/GenBank/DDBJ whole genome shotgun (WGS) entry which is preliminary data.</text>
</comment>
<dbReference type="SUPFAM" id="SSF55729">
    <property type="entry name" value="Acyl-CoA N-acyltransferases (Nat)"/>
    <property type="match status" value="1"/>
</dbReference>
<dbReference type="InterPro" id="IPR000182">
    <property type="entry name" value="GNAT_dom"/>
</dbReference>